<dbReference type="InterPro" id="IPR012910">
    <property type="entry name" value="Plug_dom"/>
</dbReference>
<feature type="domain" description="TonB-dependent receptor plug" evidence="12">
    <location>
        <begin position="120"/>
        <end position="224"/>
    </location>
</feature>
<dbReference type="InterPro" id="IPR023996">
    <property type="entry name" value="TonB-dep_OMP_SusC/RagA"/>
</dbReference>
<feature type="signal peptide" evidence="10">
    <location>
        <begin position="1"/>
        <end position="22"/>
    </location>
</feature>
<dbReference type="SUPFAM" id="SSF56935">
    <property type="entry name" value="Porins"/>
    <property type="match status" value="1"/>
</dbReference>
<dbReference type="Gene3D" id="2.60.40.1120">
    <property type="entry name" value="Carboxypeptidase-like, regulatory domain"/>
    <property type="match status" value="1"/>
</dbReference>
<dbReference type="InterPro" id="IPR037066">
    <property type="entry name" value="Plug_dom_sf"/>
</dbReference>
<dbReference type="Gene3D" id="2.170.130.10">
    <property type="entry name" value="TonB-dependent receptor, plug domain"/>
    <property type="match status" value="1"/>
</dbReference>
<dbReference type="PATRIC" id="fig|1094466.5.peg.2128"/>
<evidence type="ECO:0000256" key="1">
    <source>
        <dbReference type="ARBA" id="ARBA00004571"/>
    </source>
</evidence>
<dbReference type="Pfam" id="PF00593">
    <property type="entry name" value="TonB_dep_Rec_b-barrel"/>
    <property type="match status" value="1"/>
</dbReference>
<keyword evidence="3 8" id="KW-1134">Transmembrane beta strand</keyword>
<organism evidence="13 14">
    <name type="scientific">Flavobacterium indicum (strain DSM 17447 / CIP 109464 / GPTSA100-9)</name>
    <dbReference type="NCBI Taxonomy" id="1094466"/>
    <lineage>
        <taxon>Bacteria</taxon>
        <taxon>Pseudomonadati</taxon>
        <taxon>Bacteroidota</taxon>
        <taxon>Flavobacteriia</taxon>
        <taxon>Flavobacteriales</taxon>
        <taxon>Flavobacteriaceae</taxon>
        <taxon>Flavobacterium</taxon>
    </lineage>
</organism>
<dbReference type="RefSeq" id="WP_014389210.1">
    <property type="nucleotide sequence ID" value="NC_017025.1"/>
</dbReference>
<gene>
    <name evidence="13" type="ordered locus">KQS_10850</name>
</gene>
<dbReference type="NCBIfam" id="TIGR04056">
    <property type="entry name" value="OMP_RagA_SusC"/>
    <property type="match status" value="1"/>
</dbReference>
<evidence type="ECO:0000259" key="12">
    <source>
        <dbReference type="Pfam" id="PF07715"/>
    </source>
</evidence>
<name>H8XPM6_FLAIG</name>
<dbReference type="EMBL" id="HE774682">
    <property type="protein sequence ID" value="CCG54092.1"/>
    <property type="molecule type" value="Genomic_DNA"/>
</dbReference>
<dbReference type="InterPro" id="IPR000531">
    <property type="entry name" value="Beta-barrel_TonB"/>
</dbReference>
<dbReference type="InterPro" id="IPR036942">
    <property type="entry name" value="Beta-barrel_TonB_sf"/>
</dbReference>
<dbReference type="PROSITE" id="PS52016">
    <property type="entry name" value="TONB_DEPENDENT_REC_3"/>
    <property type="match status" value="1"/>
</dbReference>
<evidence type="ECO:0000256" key="7">
    <source>
        <dbReference type="ARBA" id="ARBA00023237"/>
    </source>
</evidence>
<evidence type="ECO:0000256" key="8">
    <source>
        <dbReference type="PROSITE-ProRule" id="PRU01360"/>
    </source>
</evidence>
<comment type="similarity">
    <text evidence="8 9">Belongs to the TonB-dependent receptor family.</text>
</comment>
<dbReference type="AlphaFoldDB" id="H8XPM6"/>
<dbReference type="Proteomes" id="UP000007599">
    <property type="component" value="Chromosome I"/>
</dbReference>
<sequence length="1060" mass="114351">MRSKFKWIFTLLVAFTMQFSFAQQKTVTGTVISDGAGLPGASVVIKGTSQGTTTDSAGKYSIKAKEGDVLVVTFIGKPEQSATVGASNVVNFTLASTDQVIDVVVVEGALGIKRTKDAVVSAQKQVGNKELTQAANPNAIQALTGKVSGLQINTTSNGVTADTRIVIRGNRSITGNNQALVVIDNAISSAAVLAQLPPDIIENVNVIKGAQGSALYGEQGVNGVILVTTKRGTKKDKFTFGLNSSVDFETVSFVPERQMQYGQGWAADPGFAGPDLPAGTGFVPWENGSWGPAFEGAGMPATVPVGMPQADGNFLFTEWKPIKDNIKQFFKTGVILQNGFNFNVGGADSYAFLSVNRQTTDFVVDGDELVRNSFLFKAGKKVGKFSIDGNVNYITQRTSQTDSDLMDDLIQTAINVPVSRFKNSGNEGHWTVYAQNPYWISKAARFDNRSNIMNGIISLGYDFNKHISASYRGNIQVISSEAQSHRDEFTNISTEFSIAPYDYYGATIESYENLGGSATTSSYFANQSASRNFYGDLMVNFDYMLTDKINMKVNVGNNIQDRLFRITSQGGTNLDVLGFYHITNVLNPTNPSLLNNAKTRTRSVAGFANLDLAYEDYLFLNATGRLEKSSVIKDAYFYPSVGVSFIPTKAFASLKDNSVLNYAKINASYTSVGNSSAVGAYRITNLSVLPSGFPFGNLSAYGYNPNQTDANIKPEFANTFEVGAQLGFFKDRITLEGSYYITNTKDLMTNATTSSASGNATLLTNVGDLENKGFEIDLGLTPVKTKDFKWDLRASYTTYKTKVTALQNGVNSVNLQSNTQIGIFAEVGEEFPLIKGTAFIRDDNGNIIVDGNGLPRRTSTFQKLGKGVPDYIIGLTNSFEYKGFKLTAVADFRTGASAYSFAKNLLYFTGGDLDTAGFDRTQGYVVPGVTPTGDVNTTPAFNTVGTVGVLNYFTTTHRAVGEANIIDAAALKIRELSLSYSLPKKLIEKAGLETFRIGVQARNPFVFLADGSLIKPKNGLANNSYGDPEASNTTGNAQGIMNIGQYPTTRTLGFNVNLTF</sequence>
<dbReference type="GO" id="GO:0009279">
    <property type="term" value="C:cell outer membrane"/>
    <property type="evidence" value="ECO:0007669"/>
    <property type="project" value="UniProtKB-SubCell"/>
</dbReference>
<evidence type="ECO:0000256" key="2">
    <source>
        <dbReference type="ARBA" id="ARBA00022448"/>
    </source>
</evidence>
<accession>H8XPM6</accession>
<dbReference type="OrthoDB" id="9768177at2"/>
<evidence type="ECO:0000256" key="3">
    <source>
        <dbReference type="ARBA" id="ARBA00022452"/>
    </source>
</evidence>
<dbReference type="Pfam" id="PF13715">
    <property type="entry name" value="CarbopepD_reg_2"/>
    <property type="match status" value="1"/>
</dbReference>
<evidence type="ECO:0000256" key="6">
    <source>
        <dbReference type="ARBA" id="ARBA00023136"/>
    </source>
</evidence>
<feature type="chain" id="PRO_5003616757" evidence="10">
    <location>
        <begin position="23"/>
        <end position="1060"/>
    </location>
</feature>
<keyword evidence="5 9" id="KW-0798">TonB box</keyword>
<evidence type="ECO:0000256" key="9">
    <source>
        <dbReference type="RuleBase" id="RU003357"/>
    </source>
</evidence>
<keyword evidence="2 8" id="KW-0813">Transport</keyword>
<evidence type="ECO:0000259" key="11">
    <source>
        <dbReference type="Pfam" id="PF00593"/>
    </source>
</evidence>
<comment type="subcellular location">
    <subcellularLocation>
        <location evidence="1 8">Cell outer membrane</location>
        <topology evidence="1 8">Multi-pass membrane protein</topology>
    </subcellularLocation>
</comment>
<dbReference type="Pfam" id="PF07715">
    <property type="entry name" value="Plug"/>
    <property type="match status" value="1"/>
</dbReference>
<dbReference type="HOGENOM" id="CLU_004317_2_1_10"/>
<keyword evidence="10" id="KW-0732">Signal</keyword>
<evidence type="ECO:0000313" key="14">
    <source>
        <dbReference type="Proteomes" id="UP000007599"/>
    </source>
</evidence>
<keyword evidence="4 8" id="KW-0812">Transmembrane</keyword>
<dbReference type="InterPro" id="IPR008969">
    <property type="entry name" value="CarboxyPept-like_regulatory"/>
</dbReference>
<reference evidence="14" key="2">
    <citation type="submission" date="2012-03" db="EMBL/GenBank/DDBJ databases">
        <title>Complete genome sequence of Flavobacterium indicum GPTSA100-9T, isolated from warm spring water.</title>
        <authorList>
            <person name="Barbier P."/>
            <person name="Houel A."/>
            <person name="Loux V."/>
            <person name="Poulain J."/>
            <person name="Bernardet J.-F."/>
            <person name="Touchon M."/>
            <person name="Duchaud E."/>
        </authorList>
    </citation>
    <scope>NUCLEOTIDE SEQUENCE [LARGE SCALE GENOMIC DNA]</scope>
    <source>
        <strain evidence="14">DSM 17447 / CIP 109464 / GPTSA100-9</strain>
    </source>
</reference>
<keyword evidence="14" id="KW-1185">Reference proteome</keyword>
<dbReference type="KEGG" id="fin:KQS_10850"/>
<dbReference type="eggNOG" id="COG1629">
    <property type="taxonomic scope" value="Bacteria"/>
</dbReference>
<evidence type="ECO:0000313" key="13">
    <source>
        <dbReference type="EMBL" id="CCG54092.1"/>
    </source>
</evidence>
<keyword evidence="6 8" id="KW-0472">Membrane</keyword>
<evidence type="ECO:0000256" key="10">
    <source>
        <dbReference type="SAM" id="SignalP"/>
    </source>
</evidence>
<evidence type="ECO:0000256" key="4">
    <source>
        <dbReference type="ARBA" id="ARBA00022692"/>
    </source>
</evidence>
<reference evidence="13 14" key="1">
    <citation type="journal article" date="2012" name="J. Bacteriol.">
        <title>Complete Genome Sequence of Flavobacterium indicum GPSTA100-9T, Isolated from Warm Spring Water.</title>
        <authorList>
            <person name="Barbier P."/>
            <person name="Houel A."/>
            <person name="Loux V."/>
            <person name="Poulain J."/>
            <person name="Bernardet J.F."/>
            <person name="Touchon M."/>
            <person name="Duchaud E."/>
        </authorList>
    </citation>
    <scope>NUCLEOTIDE SEQUENCE [LARGE SCALE GENOMIC DNA]</scope>
    <source>
        <strain evidence="14">DSM 17447 / CIP 109464 / GPTSA100-9</strain>
    </source>
</reference>
<proteinExistence type="inferred from homology"/>
<dbReference type="Gene3D" id="2.40.170.20">
    <property type="entry name" value="TonB-dependent receptor, beta-barrel domain"/>
    <property type="match status" value="1"/>
</dbReference>
<dbReference type="STRING" id="1094466.KQS_10850"/>
<dbReference type="InterPro" id="IPR039426">
    <property type="entry name" value="TonB-dep_rcpt-like"/>
</dbReference>
<protein>
    <submittedName>
        <fullName evidence="13">Probable outer membrane protein, Omp121 family</fullName>
    </submittedName>
</protein>
<evidence type="ECO:0000256" key="5">
    <source>
        <dbReference type="ARBA" id="ARBA00023077"/>
    </source>
</evidence>
<dbReference type="SUPFAM" id="SSF49464">
    <property type="entry name" value="Carboxypeptidase regulatory domain-like"/>
    <property type="match status" value="1"/>
</dbReference>
<feature type="domain" description="TonB-dependent receptor-like beta-barrel" evidence="11">
    <location>
        <begin position="398"/>
        <end position="926"/>
    </location>
</feature>
<keyword evidence="7 8" id="KW-0998">Cell outer membrane</keyword>